<evidence type="ECO:0000256" key="1">
    <source>
        <dbReference type="SAM" id="MobiDB-lite"/>
    </source>
</evidence>
<dbReference type="CDD" id="cd00093">
    <property type="entry name" value="HTH_XRE"/>
    <property type="match status" value="1"/>
</dbReference>
<dbReference type="OrthoDB" id="8908960at2"/>
<evidence type="ECO:0000259" key="2">
    <source>
        <dbReference type="PROSITE" id="PS50943"/>
    </source>
</evidence>
<dbReference type="Gene3D" id="1.10.260.40">
    <property type="entry name" value="lambda repressor-like DNA-binding domains"/>
    <property type="match status" value="1"/>
</dbReference>
<protein>
    <submittedName>
        <fullName evidence="3">Transcriptional regulator</fullName>
    </submittedName>
</protein>
<dbReference type="AlphaFoldDB" id="A0A2U2HGE1"/>
<dbReference type="InterPro" id="IPR001387">
    <property type="entry name" value="Cro/C1-type_HTH"/>
</dbReference>
<reference evidence="3 4" key="1">
    <citation type="submission" date="2018-04" db="EMBL/GenBank/DDBJ databases">
        <title>Massilia violaceinigra sp. nov., a novel purple-pigmented bacterium isolated from Tianshan glacier, Xinjiang, China.</title>
        <authorList>
            <person name="Wang H."/>
        </authorList>
    </citation>
    <scope>NUCLEOTIDE SEQUENCE [LARGE SCALE GENOMIC DNA]</scope>
    <source>
        <strain evidence="3 4">B448-2</strain>
    </source>
</reference>
<keyword evidence="4" id="KW-1185">Reference proteome</keyword>
<dbReference type="RefSeq" id="WP_106759113.1">
    <property type="nucleotide sequence ID" value="NZ_PXWF02000272.1"/>
</dbReference>
<dbReference type="SUPFAM" id="SSF47413">
    <property type="entry name" value="lambda repressor-like DNA-binding domains"/>
    <property type="match status" value="1"/>
</dbReference>
<evidence type="ECO:0000313" key="3">
    <source>
        <dbReference type="EMBL" id="PWF44007.1"/>
    </source>
</evidence>
<dbReference type="EMBL" id="PXWF02000272">
    <property type="protein sequence ID" value="PWF44007.1"/>
    <property type="molecule type" value="Genomic_DNA"/>
</dbReference>
<dbReference type="InterPro" id="IPR010982">
    <property type="entry name" value="Lambda_DNA-bd_dom_sf"/>
</dbReference>
<name>A0A2U2HGE1_9BURK</name>
<organism evidence="3 4">
    <name type="scientific">Massilia glaciei</name>
    <dbReference type="NCBI Taxonomy" id="1524097"/>
    <lineage>
        <taxon>Bacteria</taxon>
        <taxon>Pseudomonadati</taxon>
        <taxon>Pseudomonadota</taxon>
        <taxon>Betaproteobacteria</taxon>
        <taxon>Burkholderiales</taxon>
        <taxon>Oxalobacteraceae</taxon>
        <taxon>Telluria group</taxon>
        <taxon>Massilia</taxon>
    </lineage>
</organism>
<dbReference type="Proteomes" id="UP000241421">
    <property type="component" value="Unassembled WGS sequence"/>
</dbReference>
<dbReference type="PROSITE" id="PS50943">
    <property type="entry name" value="HTH_CROC1"/>
    <property type="match status" value="1"/>
</dbReference>
<evidence type="ECO:0000313" key="4">
    <source>
        <dbReference type="Proteomes" id="UP000241421"/>
    </source>
</evidence>
<feature type="region of interest" description="Disordered" evidence="1">
    <location>
        <begin position="88"/>
        <end position="107"/>
    </location>
</feature>
<feature type="domain" description="HTH cro/C1-type" evidence="2">
    <location>
        <begin position="44"/>
        <end position="78"/>
    </location>
</feature>
<dbReference type="GO" id="GO:0003677">
    <property type="term" value="F:DNA binding"/>
    <property type="evidence" value="ECO:0007669"/>
    <property type="project" value="InterPro"/>
</dbReference>
<proteinExistence type="predicted"/>
<gene>
    <name evidence="3" type="ORF">C7C56_019920</name>
</gene>
<comment type="caution">
    <text evidence="3">The sequence shown here is derived from an EMBL/GenBank/DDBJ whole genome shotgun (WGS) entry which is preliminary data.</text>
</comment>
<accession>A0A2U2HGE1</accession>
<sequence>MPSPDEKSAFSLRLKQALKRSPKKIDTATELALNFNLRHPSGPITTQAAQKWITGQSLPTIDKIATLAEWLNVSLQWLRFGIAEERPTATKHSRTRRATTAASTPPPTADELALLEKLRAMPEYRRDLVVEIVEQFAIEQMMWRG</sequence>